<gene>
    <name evidence="7" type="ORF">FH610_028555</name>
</gene>
<name>A0A5N6BK06_9ACTN</name>
<dbReference type="GO" id="GO:0006825">
    <property type="term" value="P:copper ion transport"/>
    <property type="evidence" value="ECO:0007669"/>
    <property type="project" value="InterPro"/>
</dbReference>
<dbReference type="Pfam" id="PF04234">
    <property type="entry name" value="CopC"/>
    <property type="match status" value="1"/>
</dbReference>
<dbReference type="AlphaFoldDB" id="A0A5N6BK06"/>
<keyword evidence="5" id="KW-0812">Transmembrane</keyword>
<accession>A0A5N6BK06</accession>
<evidence type="ECO:0000256" key="1">
    <source>
        <dbReference type="ARBA" id="ARBA00004196"/>
    </source>
</evidence>
<dbReference type="GO" id="GO:0030313">
    <property type="term" value="C:cell envelope"/>
    <property type="evidence" value="ECO:0007669"/>
    <property type="project" value="UniProtKB-SubCell"/>
</dbReference>
<dbReference type="GO" id="GO:0046688">
    <property type="term" value="P:response to copper ion"/>
    <property type="evidence" value="ECO:0007669"/>
    <property type="project" value="InterPro"/>
</dbReference>
<comment type="caution">
    <text evidence="7">The sequence shown here is derived from an EMBL/GenBank/DDBJ whole genome shotgun (WGS) entry which is preliminary data.</text>
</comment>
<keyword evidence="5" id="KW-1133">Transmembrane helix</keyword>
<dbReference type="InterPro" id="IPR014755">
    <property type="entry name" value="Cu-Rt/internalin_Ig-like"/>
</dbReference>
<keyword evidence="3" id="KW-0732">Signal</keyword>
<evidence type="ECO:0000259" key="6">
    <source>
        <dbReference type="Pfam" id="PF04234"/>
    </source>
</evidence>
<keyword evidence="5" id="KW-0472">Membrane</keyword>
<dbReference type="GO" id="GO:0042597">
    <property type="term" value="C:periplasmic space"/>
    <property type="evidence" value="ECO:0007669"/>
    <property type="project" value="InterPro"/>
</dbReference>
<keyword evidence="8" id="KW-1185">Reference proteome</keyword>
<comment type="subcellular location">
    <subcellularLocation>
        <location evidence="1">Cell envelope</location>
    </subcellularLocation>
</comment>
<dbReference type="InterPro" id="IPR014756">
    <property type="entry name" value="Ig_E-set"/>
</dbReference>
<evidence type="ECO:0000256" key="4">
    <source>
        <dbReference type="ARBA" id="ARBA00023008"/>
    </source>
</evidence>
<proteinExistence type="predicted"/>
<dbReference type="PANTHER" id="PTHR34820:SF4">
    <property type="entry name" value="INNER MEMBRANE PROTEIN YEBZ"/>
    <property type="match status" value="1"/>
</dbReference>
<dbReference type="Proteomes" id="UP000313066">
    <property type="component" value="Unassembled WGS sequence"/>
</dbReference>
<dbReference type="SUPFAM" id="SSF81296">
    <property type="entry name" value="E set domains"/>
    <property type="match status" value="1"/>
</dbReference>
<evidence type="ECO:0000313" key="8">
    <source>
        <dbReference type="Proteomes" id="UP000313066"/>
    </source>
</evidence>
<evidence type="ECO:0000313" key="7">
    <source>
        <dbReference type="EMBL" id="KAB8181377.1"/>
    </source>
</evidence>
<feature type="transmembrane region" description="Helical" evidence="5">
    <location>
        <begin position="191"/>
        <end position="210"/>
    </location>
</feature>
<feature type="domain" description="CopC" evidence="6">
    <location>
        <begin position="54"/>
        <end position="144"/>
    </location>
</feature>
<dbReference type="GO" id="GO:0005507">
    <property type="term" value="F:copper ion binding"/>
    <property type="evidence" value="ECO:0007669"/>
    <property type="project" value="InterPro"/>
</dbReference>
<dbReference type="Gene3D" id="2.60.40.1220">
    <property type="match status" value="1"/>
</dbReference>
<keyword evidence="2" id="KW-0479">Metal-binding</keyword>
<dbReference type="InterPro" id="IPR032694">
    <property type="entry name" value="CopC/D"/>
</dbReference>
<sequence length="214" mass="21927">MSSGYPQSSDARYGPDPRVGSLGGAMKRPFLAAFAALVAALLLCAAPALPAQAHTSLKSSDPQKNAQVKTLQKVTLEFADSVQFPVVIVRGEDGKRYEKGDPVVDGPKVTEAVTEPVPPGRYTIAWRVVSPDGHPLEGEIPFTVVGDQSVGAATSAAAPDTSSASAPAAAAPATAPAARADDGGQRGVPGWIWAVIFGIAGVGIGMFLSLRKKP</sequence>
<dbReference type="GO" id="GO:0005886">
    <property type="term" value="C:plasma membrane"/>
    <property type="evidence" value="ECO:0007669"/>
    <property type="project" value="TreeGrafter"/>
</dbReference>
<dbReference type="EMBL" id="VDMA02000017">
    <property type="protein sequence ID" value="KAB8181377.1"/>
    <property type="molecule type" value="Genomic_DNA"/>
</dbReference>
<organism evidence="7 8">
    <name type="scientific">Microbispora catharanthi</name>
    <dbReference type="NCBI Taxonomy" id="1712871"/>
    <lineage>
        <taxon>Bacteria</taxon>
        <taxon>Bacillati</taxon>
        <taxon>Actinomycetota</taxon>
        <taxon>Actinomycetes</taxon>
        <taxon>Streptosporangiales</taxon>
        <taxon>Streptosporangiaceae</taxon>
        <taxon>Microbispora</taxon>
    </lineage>
</organism>
<dbReference type="PANTHER" id="PTHR34820">
    <property type="entry name" value="INNER MEMBRANE PROTEIN YEBZ"/>
    <property type="match status" value="1"/>
</dbReference>
<evidence type="ECO:0000256" key="5">
    <source>
        <dbReference type="SAM" id="Phobius"/>
    </source>
</evidence>
<reference evidence="7 8" key="1">
    <citation type="submission" date="2019-10" db="EMBL/GenBank/DDBJ databases">
        <title>Nonomuraea sp. nov., isolated from Phyllanthus amarus.</title>
        <authorList>
            <person name="Klykleung N."/>
            <person name="Tanasupawat S."/>
        </authorList>
    </citation>
    <scope>NUCLEOTIDE SEQUENCE [LARGE SCALE GENOMIC DNA]</scope>
    <source>
        <strain evidence="7 8">CR1-09</strain>
    </source>
</reference>
<protein>
    <submittedName>
        <fullName evidence="7">Copper resistance protein CopC</fullName>
    </submittedName>
</protein>
<keyword evidence="4" id="KW-0186">Copper</keyword>
<evidence type="ECO:0000256" key="2">
    <source>
        <dbReference type="ARBA" id="ARBA00022723"/>
    </source>
</evidence>
<evidence type="ECO:0000256" key="3">
    <source>
        <dbReference type="ARBA" id="ARBA00022729"/>
    </source>
</evidence>
<dbReference type="InterPro" id="IPR007348">
    <property type="entry name" value="CopC_dom"/>
</dbReference>